<comment type="similarity">
    <text evidence="3">Belongs to the arginase family.</text>
</comment>
<dbReference type="EMBL" id="QUSG01000009">
    <property type="protein sequence ID" value="KAA3525865.1"/>
    <property type="molecule type" value="Genomic_DNA"/>
</dbReference>
<dbReference type="RefSeq" id="WP_060715513.1">
    <property type="nucleotide sequence ID" value="NZ_CP055265.1"/>
</dbReference>
<evidence type="ECO:0000313" key="4">
    <source>
        <dbReference type="EMBL" id="KAA3525865.1"/>
    </source>
</evidence>
<comment type="caution">
    <text evidence="4">The sequence shown here is derived from an EMBL/GenBank/DDBJ whole genome shotgun (WGS) entry which is preliminary data.</text>
</comment>
<accession>A0A368NV76</accession>
<reference evidence="4 5" key="1">
    <citation type="submission" date="2018-08" db="EMBL/GenBank/DDBJ databases">
        <title>Genome sequencing of Agrobacterium vitis strain ICMP 10754.</title>
        <authorList>
            <person name="Visnovsky S.B."/>
            <person name="Pitman A.R."/>
        </authorList>
    </citation>
    <scope>NUCLEOTIDE SEQUENCE [LARGE SCALE GENOMIC DNA]</scope>
    <source>
        <strain evidence="4 5">ICMP 10754</strain>
    </source>
</reference>
<dbReference type="Proteomes" id="UP000436911">
    <property type="component" value="Unassembled WGS sequence"/>
</dbReference>
<dbReference type="GO" id="GO:0046872">
    <property type="term" value="F:metal ion binding"/>
    <property type="evidence" value="ECO:0007669"/>
    <property type="project" value="UniProtKB-KW"/>
</dbReference>
<dbReference type="GO" id="GO:0033389">
    <property type="term" value="P:putrescine biosynthetic process from arginine, via agmatine"/>
    <property type="evidence" value="ECO:0007669"/>
    <property type="project" value="TreeGrafter"/>
</dbReference>
<evidence type="ECO:0000313" key="5">
    <source>
        <dbReference type="Proteomes" id="UP000436911"/>
    </source>
</evidence>
<dbReference type="PANTHER" id="PTHR11358:SF26">
    <property type="entry name" value="GUANIDINO ACID HYDROLASE, MITOCHONDRIAL"/>
    <property type="match status" value="1"/>
</dbReference>
<protein>
    <submittedName>
        <fullName evidence="4">Agmatinase</fullName>
    </submittedName>
</protein>
<dbReference type="InterPro" id="IPR023696">
    <property type="entry name" value="Ureohydrolase_dom_sf"/>
</dbReference>
<evidence type="ECO:0000256" key="1">
    <source>
        <dbReference type="ARBA" id="ARBA00022723"/>
    </source>
</evidence>
<dbReference type="InterPro" id="IPR006035">
    <property type="entry name" value="Ureohydrolase"/>
</dbReference>
<keyword evidence="2" id="KW-0378">Hydrolase</keyword>
<name>A0A368NV76_AGRVI</name>
<dbReference type="CDD" id="cd11589">
    <property type="entry name" value="Agmatinase_like_1"/>
    <property type="match status" value="1"/>
</dbReference>
<evidence type="ECO:0000256" key="2">
    <source>
        <dbReference type="ARBA" id="ARBA00022801"/>
    </source>
</evidence>
<evidence type="ECO:0000256" key="3">
    <source>
        <dbReference type="PROSITE-ProRule" id="PRU00742"/>
    </source>
</evidence>
<gene>
    <name evidence="4" type="ORF">DXT89_17620</name>
</gene>
<dbReference type="PIRSF" id="PIRSF036979">
    <property type="entry name" value="Arginase"/>
    <property type="match status" value="1"/>
</dbReference>
<organism evidence="4 5">
    <name type="scientific">Agrobacterium vitis</name>
    <name type="common">Rhizobium vitis</name>
    <dbReference type="NCBI Taxonomy" id="373"/>
    <lineage>
        <taxon>Bacteria</taxon>
        <taxon>Pseudomonadati</taxon>
        <taxon>Pseudomonadota</taxon>
        <taxon>Alphaproteobacteria</taxon>
        <taxon>Hyphomicrobiales</taxon>
        <taxon>Rhizobiaceae</taxon>
        <taxon>Rhizobium/Agrobacterium group</taxon>
        <taxon>Agrobacterium</taxon>
    </lineage>
</organism>
<dbReference type="OrthoDB" id="9788689at2"/>
<dbReference type="Gene3D" id="3.40.800.10">
    <property type="entry name" value="Ureohydrolase domain"/>
    <property type="match status" value="1"/>
</dbReference>
<proteinExistence type="inferred from homology"/>
<keyword evidence="1" id="KW-0479">Metal-binding</keyword>
<dbReference type="PANTHER" id="PTHR11358">
    <property type="entry name" value="ARGINASE/AGMATINASE"/>
    <property type="match status" value="1"/>
</dbReference>
<dbReference type="PROSITE" id="PS51409">
    <property type="entry name" value="ARGINASE_2"/>
    <property type="match status" value="1"/>
</dbReference>
<dbReference type="Pfam" id="PF00491">
    <property type="entry name" value="Arginase"/>
    <property type="match status" value="1"/>
</dbReference>
<dbReference type="SUPFAM" id="SSF52768">
    <property type="entry name" value="Arginase/deacetylase"/>
    <property type="match status" value="1"/>
</dbReference>
<dbReference type="GO" id="GO:0008783">
    <property type="term" value="F:agmatinase activity"/>
    <property type="evidence" value="ECO:0007669"/>
    <property type="project" value="TreeGrafter"/>
</dbReference>
<dbReference type="GeneID" id="60682657"/>
<dbReference type="AlphaFoldDB" id="A0A368NV76"/>
<sequence length="303" mass="32210">MNTGPSFLGFPERLPEGCKPEIVIVGAGHGSTYAGQNSDGHALAPDAIRVASQEDAGLIDHWDFDLGGPLFDSKPACCIDIGNIPTIMHDNLGNRTRIEAKTREILASSAVPVLLGGDDSIPIPFVSGFSQQGPVWVLQIDAHIDWRDDKDGERYGYSSPMRRISEMPHVARIVQVGMRGVGSAAITEIEAAQQYGSRIITSRTVHAQGIEAVLQHIPEGAHTIITLDCDGLDPSVMPGVAARTPGGLTYNQVIELIAGIGKRGRIAGFDLVELYPPADIDNLSALTAARLVVNVIGAIVRQG</sequence>